<dbReference type="VEuPathDB" id="MicrosporidiaDB:VICG_01886"/>
<feature type="domain" description="Fungal lipase-type" evidence="2">
    <location>
        <begin position="305"/>
        <end position="442"/>
    </location>
</feature>
<reference evidence="4" key="1">
    <citation type="submission" date="2011-05" db="EMBL/GenBank/DDBJ databases">
        <title>The genome sequence of Vittaforma corneae strain ATCC 50505.</title>
        <authorList>
            <consortium name="The Broad Institute Genome Sequencing Platform"/>
            <person name="Cuomo C."/>
            <person name="Didier E."/>
            <person name="Bowers L."/>
            <person name="Young S.K."/>
            <person name="Zeng Q."/>
            <person name="Gargeya S."/>
            <person name="Fitzgerald M."/>
            <person name="Haas B."/>
            <person name="Abouelleil A."/>
            <person name="Alvarado L."/>
            <person name="Arachchi H.M."/>
            <person name="Berlin A."/>
            <person name="Chapman S.B."/>
            <person name="Gearin G."/>
            <person name="Goldberg J."/>
            <person name="Griggs A."/>
            <person name="Gujja S."/>
            <person name="Hansen M."/>
            <person name="Heiman D."/>
            <person name="Howarth C."/>
            <person name="Larimer J."/>
            <person name="Lui A."/>
            <person name="MacDonald P.J.P."/>
            <person name="McCowen C."/>
            <person name="Montmayeur A."/>
            <person name="Murphy C."/>
            <person name="Neiman D."/>
            <person name="Pearson M."/>
            <person name="Priest M."/>
            <person name="Roberts A."/>
            <person name="Saif S."/>
            <person name="Shea T."/>
            <person name="Sisk P."/>
            <person name="Stolte C."/>
            <person name="Sykes S."/>
            <person name="Wortman J."/>
            <person name="Nusbaum C."/>
            <person name="Birren B."/>
        </authorList>
    </citation>
    <scope>NUCLEOTIDE SEQUENCE [LARGE SCALE GENOMIC DNA]</scope>
    <source>
        <strain evidence="4">ATCC 50505</strain>
    </source>
</reference>
<dbReference type="SUPFAM" id="SSF53474">
    <property type="entry name" value="alpha/beta-Hydrolases"/>
    <property type="match status" value="1"/>
</dbReference>
<dbReference type="Pfam" id="PF01764">
    <property type="entry name" value="Lipase_3"/>
    <property type="match status" value="1"/>
</dbReference>
<gene>
    <name evidence="3" type="ORF">VICG_01886</name>
</gene>
<accession>L2GJQ5</accession>
<dbReference type="PANTHER" id="PTHR46023:SF6">
    <property type="entry name" value="LIPASE CLASS 3 FAMILY PROTEIN"/>
    <property type="match status" value="1"/>
</dbReference>
<evidence type="ECO:0000256" key="1">
    <source>
        <dbReference type="SAM" id="Phobius"/>
    </source>
</evidence>
<dbReference type="GO" id="GO:0006629">
    <property type="term" value="P:lipid metabolic process"/>
    <property type="evidence" value="ECO:0007669"/>
    <property type="project" value="InterPro"/>
</dbReference>
<dbReference type="InterPro" id="IPR029058">
    <property type="entry name" value="AB_hydrolase_fold"/>
</dbReference>
<name>L2GJQ5_VITCO</name>
<dbReference type="InParanoid" id="L2GJQ5"/>
<dbReference type="EMBL" id="JH370150">
    <property type="protein sequence ID" value="ELA41093.1"/>
    <property type="molecule type" value="Genomic_DNA"/>
</dbReference>
<dbReference type="HOGENOM" id="CLU_025519_0_0_1"/>
<dbReference type="Proteomes" id="UP000011082">
    <property type="component" value="Unassembled WGS sequence"/>
</dbReference>
<organism evidence="3 4">
    <name type="scientific">Vittaforma corneae (strain ATCC 50505)</name>
    <name type="common">Microsporidian parasite</name>
    <name type="synonym">Nosema corneum</name>
    <dbReference type="NCBI Taxonomy" id="993615"/>
    <lineage>
        <taxon>Eukaryota</taxon>
        <taxon>Fungi</taxon>
        <taxon>Fungi incertae sedis</taxon>
        <taxon>Microsporidia</taxon>
        <taxon>Nosematidae</taxon>
        <taxon>Vittaforma</taxon>
    </lineage>
</organism>
<feature type="transmembrane region" description="Helical" evidence="1">
    <location>
        <begin position="364"/>
        <end position="383"/>
    </location>
</feature>
<dbReference type="InterPro" id="IPR002921">
    <property type="entry name" value="Fungal_lipase-type"/>
</dbReference>
<dbReference type="CDD" id="cd00519">
    <property type="entry name" value="Lipase_3"/>
    <property type="match status" value="1"/>
</dbReference>
<evidence type="ECO:0000313" key="4">
    <source>
        <dbReference type="Proteomes" id="UP000011082"/>
    </source>
</evidence>
<protein>
    <recommendedName>
        <fullName evidence="2">Fungal lipase-type domain-containing protein</fullName>
    </recommendedName>
</protein>
<dbReference type="AlphaFoldDB" id="L2GJQ5"/>
<sequence length="548" mass="62677">MLFKELSFKRSIRVKLISLKVANEDNLLSAYVMSNVRTVFIDCFEFEIEHLHQVLFESLKIMFFKPSATLIGDYDVGGVFINLKLLLEYFDSSNRSAVTFDLQVFKGPELSTAEYFEKKYTTIGNLCVEISHSKPSIASSMMSKKPSFFGKLDWIFEQFNNKYMAKILCLSFQIQQGTLLCRIKAILGFLAIQLFSKKIFPNCGGNHKDECADPYCFKNYNLLIGKKNARRLLKALYYSSAAYATSAFPNFGPKKLRNMNGIADSAVRFVLERALISESDIVEIHRGSLSSVGFVIFFDPLDRLVISFRGSCCRDDVFKILDAGYVPFLHGFAHEGFLALAINFLNEKISLILAEMKKRRCTSILFTGHSMGGAIGIMCYLILKNMPKFRSKQLDFNGSIKHLKMTVIVFSVPPILSKNLVKQHYPEIEVINYESDVVARLSYGSVLDFKYLCVSVSFAKELFSGFNKFLGRVEMIREHIRKSQMHEKLYCPGKIMHIRAGTIESKPVFKCREVSPEYFDEIRVDMRSIIDHLMYKVGNAIKYFINEQ</sequence>
<keyword evidence="1" id="KW-0472">Membrane</keyword>
<keyword evidence="1" id="KW-0812">Transmembrane</keyword>
<keyword evidence="1" id="KW-1133">Transmembrane helix</keyword>
<evidence type="ECO:0000313" key="3">
    <source>
        <dbReference type="EMBL" id="ELA41093.1"/>
    </source>
</evidence>
<dbReference type="RefSeq" id="XP_007605331.1">
    <property type="nucleotide sequence ID" value="XM_007605269.1"/>
</dbReference>
<evidence type="ECO:0000259" key="2">
    <source>
        <dbReference type="Pfam" id="PF01764"/>
    </source>
</evidence>
<keyword evidence="4" id="KW-1185">Reference proteome</keyword>
<dbReference type="GeneID" id="19882596"/>
<dbReference type="Gene3D" id="3.40.50.1820">
    <property type="entry name" value="alpha/beta hydrolase"/>
    <property type="match status" value="1"/>
</dbReference>
<dbReference type="OrthoDB" id="438440at2759"/>
<proteinExistence type="predicted"/>
<dbReference type="PANTHER" id="PTHR46023">
    <property type="entry name" value="LIPASE CLASS 3 PROTEIN-LIKE"/>
    <property type="match status" value="1"/>
</dbReference>